<proteinExistence type="predicted"/>
<reference evidence="1" key="1">
    <citation type="journal article" date="2014" name="Front. Microbiol.">
        <title>High frequency of phylogenetically diverse reductive dehalogenase-homologous genes in deep subseafloor sedimentary metagenomes.</title>
        <authorList>
            <person name="Kawai M."/>
            <person name="Futagami T."/>
            <person name="Toyoda A."/>
            <person name="Takaki Y."/>
            <person name="Nishi S."/>
            <person name="Hori S."/>
            <person name="Arai W."/>
            <person name="Tsubouchi T."/>
            <person name="Morono Y."/>
            <person name="Uchiyama I."/>
            <person name="Ito T."/>
            <person name="Fujiyama A."/>
            <person name="Inagaki F."/>
            <person name="Takami H."/>
        </authorList>
    </citation>
    <scope>NUCLEOTIDE SEQUENCE</scope>
    <source>
        <strain evidence="1">Expedition CK06-06</strain>
    </source>
</reference>
<feature type="non-terminal residue" evidence="1">
    <location>
        <position position="93"/>
    </location>
</feature>
<dbReference type="AlphaFoldDB" id="X1BG65"/>
<dbReference type="EMBL" id="BART01012376">
    <property type="protein sequence ID" value="GAG80207.1"/>
    <property type="molecule type" value="Genomic_DNA"/>
</dbReference>
<gene>
    <name evidence="1" type="ORF">S01H4_25865</name>
</gene>
<organism evidence="1">
    <name type="scientific">marine sediment metagenome</name>
    <dbReference type="NCBI Taxonomy" id="412755"/>
    <lineage>
        <taxon>unclassified sequences</taxon>
        <taxon>metagenomes</taxon>
        <taxon>ecological metagenomes</taxon>
    </lineage>
</organism>
<evidence type="ECO:0000313" key="1">
    <source>
        <dbReference type="EMBL" id="GAG80207.1"/>
    </source>
</evidence>
<name>X1BG65_9ZZZZ</name>
<protein>
    <submittedName>
        <fullName evidence="1">Uncharacterized protein</fullName>
    </submittedName>
</protein>
<comment type="caution">
    <text evidence="1">The sequence shown here is derived from an EMBL/GenBank/DDBJ whole genome shotgun (WGS) entry which is preliminary data.</text>
</comment>
<sequence>MTLLDTDEDANTGTNLDLDIASLPASTYQRYIVFFELSEEEEGAGSILCRINGLDAANYGFCGYDDANPVAGATSWTIGWLWADSCAIGTIEI</sequence>
<accession>X1BG65</accession>